<dbReference type="InterPro" id="IPR052439">
    <property type="entry name" value="F-box/Kelch-repeat"/>
</dbReference>
<dbReference type="Proteomes" id="UP000489600">
    <property type="component" value="Unassembled WGS sequence"/>
</dbReference>
<evidence type="ECO:0000256" key="2">
    <source>
        <dbReference type="ARBA" id="ARBA00022737"/>
    </source>
</evidence>
<dbReference type="GO" id="GO:0005829">
    <property type="term" value="C:cytosol"/>
    <property type="evidence" value="ECO:0007669"/>
    <property type="project" value="TreeGrafter"/>
</dbReference>
<accession>A0A565C730</accession>
<keyword evidence="1" id="KW-0880">Kelch repeat</keyword>
<dbReference type="PANTHER" id="PTHR46122:SF7">
    <property type="entry name" value="GALACTOSE OXIDASE_KELCH REPEAT SUPERFAMILY PROTEIN"/>
    <property type="match status" value="1"/>
</dbReference>
<dbReference type="OrthoDB" id="10485665at2759"/>
<dbReference type="AlphaFoldDB" id="A0A565C730"/>
<evidence type="ECO:0008006" key="5">
    <source>
        <dbReference type="Google" id="ProtNLM"/>
    </source>
</evidence>
<name>A0A565C730_9BRAS</name>
<evidence type="ECO:0000313" key="4">
    <source>
        <dbReference type="Proteomes" id="UP000489600"/>
    </source>
</evidence>
<evidence type="ECO:0000256" key="1">
    <source>
        <dbReference type="ARBA" id="ARBA00022441"/>
    </source>
</evidence>
<organism evidence="3 4">
    <name type="scientific">Arabis nemorensis</name>
    <dbReference type="NCBI Taxonomy" id="586526"/>
    <lineage>
        <taxon>Eukaryota</taxon>
        <taxon>Viridiplantae</taxon>
        <taxon>Streptophyta</taxon>
        <taxon>Embryophyta</taxon>
        <taxon>Tracheophyta</taxon>
        <taxon>Spermatophyta</taxon>
        <taxon>Magnoliopsida</taxon>
        <taxon>eudicotyledons</taxon>
        <taxon>Gunneridae</taxon>
        <taxon>Pentapetalae</taxon>
        <taxon>rosids</taxon>
        <taxon>malvids</taxon>
        <taxon>Brassicales</taxon>
        <taxon>Brassicaceae</taxon>
        <taxon>Arabideae</taxon>
        <taxon>Arabis</taxon>
    </lineage>
</organism>
<dbReference type="SUPFAM" id="SSF117281">
    <property type="entry name" value="Kelch motif"/>
    <property type="match status" value="1"/>
</dbReference>
<keyword evidence="2" id="KW-0677">Repeat</keyword>
<dbReference type="Gene3D" id="2.120.10.80">
    <property type="entry name" value="Kelch-type beta propeller"/>
    <property type="match status" value="1"/>
</dbReference>
<reference evidence="3" key="1">
    <citation type="submission" date="2019-07" db="EMBL/GenBank/DDBJ databases">
        <authorList>
            <person name="Dittberner H."/>
        </authorList>
    </citation>
    <scope>NUCLEOTIDE SEQUENCE [LARGE SCALE GENOMIC DNA]</scope>
</reference>
<protein>
    <recommendedName>
        <fullName evidence="5">F-box domain-containing protein</fullName>
    </recommendedName>
</protein>
<evidence type="ECO:0000313" key="3">
    <source>
        <dbReference type="EMBL" id="VVB09456.1"/>
    </source>
</evidence>
<proteinExistence type="predicted"/>
<sequence>MSGAEARRINREMLKLEEDNAPRIGASLSQSKARKLSMVDLACPLHYDLQVEVFARVSCIDYWKLQFLNKRFSQLLKSGAIFRVRQERRLVKPYVVMVTSYDITRWIMHTMIVVGRELEGIVVWRYELEMNKWFKGPAMIAPRVMYGSASHGNDAFFAGGIKFDENGIPEVVSKAEKFSADTKTWTEL</sequence>
<dbReference type="EMBL" id="CABITT030000006">
    <property type="protein sequence ID" value="VVB09456.1"/>
    <property type="molecule type" value="Genomic_DNA"/>
</dbReference>
<comment type="caution">
    <text evidence="3">The sequence shown here is derived from an EMBL/GenBank/DDBJ whole genome shotgun (WGS) entry which is preliminary data.</text>
</comment>
<dbReference type="InterPro" id="IPR015915">
    <property type="entry name" value="Kelch-typ_b-propeller"/>
</dbReference>
<gene>
    <name evidence="3" type="ORF">ANE_LOCUS19900</name>
</gene>
<keyword evidence="4" id="KW-1185">Reference proteome</keyword>
<dbReference type="PANTHER" id="PTHR46122">
    <property type="entry name" value="GALACTOSE OXIDASE/KELCH REPEAT PROTEIN-RELATED"/>
    <property type="match status" value="1"/>
</dbReference>